<dbReference type="EMBL" id="QSCI01000020">
    <property type="protein sequence ID" value="RGX95955.1"/>
    <property type="molecule type" value="Genomic_DNA"/>
</dbReference>
<dbReference type="RefSeq" id="WP_118080082.1">
    <property type="nucleotide sequence ID" value="NZ_CATKVS010000003.1"/>
</dbReference>
<dbReference type="EMBL" id="JAHOEP010000012">
    <property type="protein sequence ID" value="MBV3407939.1"/>
    <property type="molecule type" value="Genomic_DNA"/>
</dbReference>
<reference evidence="3" key="4">
    <citation type="submission" date="2022-12" db="EMBL/GenBank/DDBJ databases">
        <title>Distinct polysaccharide growth profiles of human intestinal Prevotella copri isolates.</title>
        <authorList>
            <person name="Fehlner-Peach H."/>
            <person name="Magnabosco C."/>
            <person name="Raghavan V."/>
            <person name="Scher J.U."/>
            <person name="Tett A."/>
            <person name="Cox L.M."/>
            <person name="Gottsegen C."/>
            <person name="Watters A."/>
            <person name="Wiltshire- Gordon J.D."/>
            <person name="Segata N."/>
            <person name="Bonneau R."/>
            <person name="Littman D.R."/>
        </authorList>
    </citation>
    <scope>NUCLEOTIDE SEQUENCE</scope>
    <source>
        <strain evidence="3">IAA108</strain>
    </source>
</reference>
<evidence type="ECO:0000313" key="13">
    <source>
        <dbReference type="Proteomes" id="UP000285236"/>
    </source>
</evidence>
<evidence type="ECO:0000313" key="19">
    <source>
        <dbReference type="Proteomes" id="UP000421408"/>
    </source>
</evidence>
<dbReference type="Proteomes" id="UP000421408">
    <property type="component" value="Unassembled WGS sequence"/>
</dbReference>
<evidence type="ECO:0000313" key="9">
    <source>
        <dbReference type="EMBL" id="RHK48556.1"/>
    </source>
</evidence>
<dbReference type="Proteomes" id="UP000285604">
    <property type="component" value="Unassembled WGS sequence"/>
</dbReference>
<dbReference type="Proteomes" id="UP000285776">
    <property type="component" value="Unassembled WGS sequence"/>
</dbReference>
<dbReference type="Proteomes" id="UP000284562">
    <property type="component" value="Unassembled WGS sequence"/>
</dbReference>
<dbReference type="EMBL" id="VZBQ01000027">
    <property type="protein sequence ID" value="MQN88728.1"/>
    <property type="molecule type" value="Genomic_DNA"/>
</dbReference>
<evidence type="ECO:0000313" key="15">
    <source>
        <dbReference type="Proteomes" id="UP000285776"/>
    </source>
</evidence>
<evidence type="ECO:0000313" key="11">
    <source>
        <dbReference type="Proteomes" id="UP000283672"/>
    </source>
</evidence>
<comment type="caution">
    <text evidence="3">The sequence shown here is derived from an EMBL/GenBank/DDBJ whole genome shotgun (WGS) entry which is preliminary data.</text>
</comment>
<dbReference type="EMBL" id="QSAV01000016">
    <property type="protein sequence ID" value="RGW80714.1"/>
    <property type="molecule type" value="Genomic_DNA"/>
</dbReference>
<dbReference type="EMBL" id="QROP01000002">
    <property type="protein sequence ID" value="RHL42077.1"/>
    <property type="molecule type" value="Genomic_DNA"/>
</dbReference>
<dbReference type="Proteomes" id="UP000283672">
    <property type="component" value="Unassembled WGS sequence"/>
</dbReference>
<evidence type="ECO:0000313" key="16">
    <source>
        <dbReference type="Proteomes" id="UP000420635"/>
    </source>
</evidence>
<dbReference type="EMBL" id="VZCR01000034">
    <property type="protein sequence ID" value="MQN31395.1"/>
    <property type="molecule type" value="Genomic_DNA"/>
</dbReference>
<sequence length="231" mass="27076">MNFLQRNLFTKLRADNFGIKEEMEPMTTFKKKKIAQMLKNVNDVPAGEVKMNNGFLNRRLSKIQEDERHAIDTSIETIYLLRIIVANVNGMLANGINLRGIIQLGDYLRTRGDKVDFVKLEKWLAKLRIQRIAQLEGSVLITFFDFEQDEIPFVHHIERGAYKLTLRSLYYNIMDQQAIQFEQTSSGFVRTTGGTMRKNLRRSMRYLQYAPIETMSNFMNNFFRSLSEIEE</sequence>
<protein>
    <submittedName>
        <fullName evidence="3">Uncharacterized protein</fullName>
    </submittedName>
</protein>
<dbReference type="Proteomes" id="UP000285236">
    <property type="component" value="Unassembled WGS sequence"/>
</dbReference>
<dbReference type="Proteomes" id="UP000420707">
    <property type="component" value="Unassembled WGS sequence"/>
</dbReference>
<evidence type="ECO:0000313" key="8">
    <source>
        <dbReference type="EMBL" id="RGX95955.1"/>
    </source>
</evidence>
<dbReference type="EMBL" id="VZCC01000081">
    <property type="protein sequence ID" value="MQN84488.1"/>
    <property type="molecule type" value="Genomic_DNA"/>
</dbReference>
<dbReference type="EMBL" id="QRNN01000023">
    <property type="protein sequence ID" value="RHK48556.1"/>
    <property type="molecule type" value="Genomic_DNA"/>
</dbReference>
<reference evidence="1" key="3">
    <citation type="submission" date="2021-06" db="EMBL/GenBank/DDBJ databases">
        <title>Collection of gut derived symbiotic bacterial strains cultured from healthy donors.</title>
        <authorList>
            <person name="Lin H."/>
            <person name="Littmann E."/>
            <person name="Pamer E.G."/>
        </authorList>
    </citation>
    <scope>NUCLEOTIDE SEQUENCE</scope>
    <source>
        <strain evidence="1">MSK.21.60</strain>
    </source>
</reference>
<dbReference type="EMBL" id="VZAP01000097">
    <property type="protein sequence ID" value="MQO92516.1"/>
    <property type="molecule type" value="Genomic_DNA"/>
</dbReference>
<evidence type="ECO:0000313" key="14">
    <source>
        <dbReference type="Proteomes" id="UP000285604"/>
    </source>
</evidence>
<dbReference type="AlphaFoldDB" id="A0A3R6B3I7"/>
<reference evidence="16 17" key="2">
    <citation type="submission" date="2019-09" db="EMBL/GenBank/DDBJ databases">
        <title>Distinct polysaccharide growth profiles of human intestinal Prevotella copri isolates.</title>
        <authorList>
            <person name="Fehlner-Peach H."/>
            <person name="Magnabosco C."/>
            <person name="Raghavan V."/>
            <person name="Scher J.U."/>
            <person name="Tett A."/>
            <person name="Cox L.M."/>
            <person name="Gottsegen C."/>
            <person name="Watters A."/>
            <person name="Wiltshire- Gordon J.D."/>
            <person name="Segata N."/>
            <person name="Bonneau R."/>
            <person name="Littman D.R."/>
        </authorList>
    </citation>
    <scope>NUCLEOTIDE SEQUENCE [LARGE SCALE GENOMIC DNA]</scope>
    <source>
        <strain evidence="19">iAA108</strain>
        <strain evidence="2">IAP146</strain>
        <strain evidence="17">iAP146</strain>
        <strain evidence="18">iAU3127</strain>
        <strain evidence="5">IAU3127</strain>
        <strain evidence="16">iP54</strain>
        <strain evidence="4">IP54</strain>
    </source>
</reference>
<evidence type="ECO:0000313" key="10">
    <source>
        <dbReference type="EMBL" id="RHL42077.1"/>
    </source>
</evidence>
<evidence type="ECO:0000313" key="1">
    <source>
        <dbReference type="EMBL" id="MBV3407939.1"/>
    </source>
</evidence>
<evidence type="ECO:0000313" key="17">
    <source>
        <dbReference type="Proteomes" id="UP000420707"/>
    </source>
</evidence>
<evidence type="ECO:0000313" key="5">
    <source>
        <dbReference type="EMBL" id="MQO92516.1"/>
    </source>
</evidence>
<evidence type="ECO:0000313" key="2">
    <source>
        <dbReference type="EMBL" id="MQN31395.1"/>
    </source>
</evidence>
<gene>
    <name evidence="10" type="ORF">DW026_01155</name>
    <name evidence="9" type="ORF">DW064_07300</name>
    <name evidence="7" type="ORF">DWV53_06355</name>
    <name evidence="6" type="ORF">DWW35_07775</name>
    <name evidence="8" type="ORF">DXA63_06560</name>
    <name evidence="5" type="ORF">F7D31_07545</name>
    <name evidence="4" type="ORF">F7D59_02345</name>
    <name evidence="3" type="ORF">F7D74_11015</name>
    <name evidence="2" type="ORF">F7D90_05420</name>
    <name evidence="1" type="ORF">KSW80_05890</name>
</gene>
<accession>A0A3R6B3I7</accession>
<evidence type="ECO:0000313" key="6">
    <source>
        <dbReference type="EMBL" id="RGU96971.1"/>
    </source>
</evidence>
<dbReference type="Proteomes" id="UP000421283">
    <property type="component" value="Unassembled WGS sequence"/>
</dbReference>
<dbReference type="Proteomes" id="UP001196316">
    <property type="component" value="Unassembled WGS sequence"/>
</dbReference>
<reference evidence="11 12" key="1">
    <citation type="submission" date="2018-08" db="EMBL/GenBank/DDBJ databases">
        <title>A genome reference for cultivated species of the human gut microbiota.</title>
        <authorList>
            <person name="Zou Y."/>
            <person name="Xue W."/>
            <person name="Luo G."/>
        </authorList>
    </citation>
    <scope>NUCLEOTIDE SEQUENCE [LARGE SCALE GENOMIC DNA]</scope>
    <source>
        <strain evidence="7 15">AF10-17</strain>
        <strain evidence="6 13">AF15-25</strain>
        <strain evidence="10 11">AF38-11</strain>
        <strain evidence="9 12">AF43-2</strain>
        <strain evidence="8 14">OF03-3</strain>
    </source>
</reference>
<evidence type="ECO:0000313" key="18">
    <source>
        <dbReference type="Proteomes" id="UP000421283"/>
    </source>
</evidence>
<proteinExistence type="predicted"/>
<evidence type="ECO:0000313" key="3">
    <source>
        <dbReference type="EMBL" id="MQN84488.1"/>
    </source>
</evidence>
<evidence type="ECO:0000313" key="7">
    <source>
        <dbReference type="EMBL" id="RGW80714.1"/>
    </source>
</evidence>
<dbReference type="Proteomes" id="UP000420635">
    <property type="component" value="Unassembled WGS sequence"/>
</dbReference>
<evidence type="ECO:0000313" key="4">
    <source>
        <dbReference type="EMBL" id="MQN88728.1"/>
    </source>
</evidence>
<evidence type="ECO:0000313" key="12">
    <source>
        <dbReference type="Proteomes" id="UP000284562"/>
    </source>
</evidence>
<organism evidence="3 19">
    <name type="scientific">Segatella copri</name>
    <dbReference type="NCBI Taxonomy" id="165179"/>
    <lineage>
        <taxon>Bacteria</taxon>
        <taxon>Pseudomonadati</taxon>
        <taxon>Bacteroidota</taxon>
        <taxon>Bacteroidia</taxon>
        <taxon>Bacteroidales</taxon>
        <taxon>Prevotellaceae</taxon>
        <taxon>Segatella</taxon>
    </lineage>
</organism>
<dbReference type="EMBL" id="QRYP01000017">
    <property type="protein sequence ID" value="RGU96971.1"/>
    <property type="molecule type" value="Genomic_DNA"/>
</dbReference>
<name>A0A3R6B3I7_9BACT</name>